<reference evidence="3" key="2">
    <citation type="journal article" date="2008" name="Nucleic Acids Res.">
        <title>The rice annotation project database (RAP-DB): 2008 update.</title>
        <authorList>
            <consortium name="The rice annotation project (RAP)"/>
        </authorList>
    </citation>
    <scope>GENOME REANNOTATION</scope>
    <source>
        <strain evidence="3">cv. Nipponbare</strain>
    </source>
</reference>
<accession>Q7XM42</accession>
<sequence length="157" mass="17419">MSALVLLVATHSAVAVYNLVQRARCAAAVFMPAALRRGSGVAEGQRRGSAPPAHLSRRPRLPLSYSHAAALRRGGGVAVLLRLFFLANLHSRRRWRRRASCGMLYTPAALWVAMRSTRADVDGVQEMRRQGWRDEEEGETDEWSPCHFSPWVATLGI</sequence>
<dbReference type="AlphaFoldDB" id="Q7XM42"/>
<reference evidence="3" key="1">
    <citation type="journal article" date="2005" name="Nature">
        <title>The map-based sequence of the rice genome.</title>
        <authorList>
            <consortium name="International rice genome sequencing project (IRGSP)"/>
            <person name="Matsumoto T."/>
            <person name="Wu J."/>
            <person name="Kanamori H."/>
            <person name="Katayose Y."/>
            <person name="Fujisawa M."/>
            <person name="Namiki N."/>
            <person name="Mizuno H."/>
            <person name="Yamamoto K."/>
            <person name="Antonio B.A."/>
            <person name="Baba T."/>
            <person name="Sakata K."/>
            <person name="Nagamura Y."/>
            <person name="Aoki H."/>
            <person name="Arikawa K."/>
            <person name="Arita K."/>
            <person name="Bito T."/>
            <person name="Chiden Y."/>
            <person name="Fujitsuka N."/>
            <person name="Fukunaka R."/>
            <person name="Hamada M."/>
            <person name="Harada C."/>
            <person name="Hayashi A."/>
            <person name="Hijishita S."/>
            <person name="Honda M."/>
            <person name="Hosokawa S."/>
            <person name="Ichikawa Y."/>
            <person name="Idonuma A."/>
            <person name="Iijima M."/>
            <person name="Ikeda M."/>
            <person name="Ikeno M."/>
            <person name="Ito K."/>
            <person name="Ito S."/>
            <person name="Ito T."/>
            <person name="Ito Y."/>
            <person name="Ito Y."/>
            <person name="Iwabuchi A."/>
            <person name="Kamiya K."/>
            <person name="Karasawa W."/>
            <person name="Kurita K."/>
            <person name="Katagiri S."/>
            <person name="Kikuta A."/>
            <person name="Kobayashi H."/>
            <person name="Kobayashi N."/>
            <person name="Machita K."/>
            <person name="Maehara T."/>
            <person name="Masukawa M."/>
            <person name="Mizubayashi T."/>
            <person name="Mukai Y."/>
            <person name="Nagasaki H."/>
            <person name="Nagata Y."/>
            <person name="Naito S."/>
            <person name="Nakashima M."/>
            <person name="Nakama Y."/>
            <person name="Nakamichi Y."/>
            <person name="Nakamura M."/>
            <person name="Meguro A."/>
            <person name="Negishi M."/>
            <person name="Ohta I."/>
            <person name="Ohta T."/>
            <person name="Okamoto M."/>
            <person name="Ono N."/>
            <person name="Saji S."/>
            <person name="Sakaguchi M."/>
            <person name="Sakai K."/>
            <person name="Shibata M."/>
            <person name="Shimokawa T."/>
            <person name="Song J."/>
            <person name="Takazaki Y."/>
            <person name="Terasawa K."/>
            <person name="Tsugane M."/>
            <person name="Tsuji K."/>
            <person name="Ueda S."/>
            <person name="Waki K."/>
            <person name="Yamagata H."/>
            <person name="Yamamoto M."/>
            <person name="Yamamoto S."/>
            <person name="Yamane H."/>
            <person name="Yoshiki S."/>
            <person name="Yoshihara R."/>
            <person name="Yukawa K."/>
            <person name="Zhong H."/>
            <person name="Yano M."/>
            <person name="Yuan Q."/>
            <person name="Ouyang S."/>
            <person name="Liu J."/>
            <person name="Jones K.M."/>
            <person name="Gansberger K."/>
            <person name="Moffat K."/>
            <person name="Hill J."/>
            <person name="Bera J."/>
            <person name="Fadrosh D."/>
            <person name="Jin S."/>
            <person name="Johri S."/>
            <person name="Kim M."/>
            <person name="Overton L."/>
            <person name="Reardon M."/>
            <person name="Tsitrin T."/>
            <person name="Vuong H."/>
            <person name="Weaver B."/>
            <person name="Ciecko A."/>
            <person name="Tallon L."/>
            <person name="Jackson J."/>
            <person name="Pai G."/>
            <person name="Aken S.V."/>
            <person name="Utterback T."/>
            <person name="Reidmuller S."/>
            <person name="Feldblyum T."/>
            <person name="Hsiao J."/>
            <person name="Zismann V."/>
            <person name="Iobst S."/>
            <person name="de Vazeille A.R."/>
            <person name="Buell C.R."/>
            <person name="Ying K."/>
            <person name="Li Y."/>
            <person name="Lu T."/>
            <person name="Huang Y."/>
            <person name="Zhao Q."/>
            <person name="Feng Q."/>
            <person name="Zhang L."/>
            <person name="Zhu J."/>
            <person name="Weng Q."/>
            <person name="Mu J."/>
            <person name="Lu Y."/>
            <person name="Fan D."/>
            <person name="Liu Y."/>
            <person name="Guan J."/>
            <person name="Zhang Y."/>
            <person name="Yu S."/>
            <person name="Liu X."/>
            <person name="Zhang Y."/>
            <person name="Hong G."/>
            <person name="Han B."/>
            <person name="Choisne N."/>
            <person name="Demange N."/>
            <person name="Orjeda G."/>
            <person name="Samain S."/>
            <person name="Cattolico L."/>
            <person name="Pelletier E."/>
            <person name="Couloux A."/>
            <person name="Segurens B."/>
            <person name="Wincker P."/>
            <person name="D'Hont A."/>
            <person name="Scarpelli C."/>
            <person name="Weissenbach J."/>
            <person name="Salanoubat M."/>
            <person name="Quetier F."/>
            <person name="Yu Y."/>
            <person name="Kim H.R."/>
            <person name="Rambo T."/>
            <person name="Currie J."/>
            <person name="Collura K."/>
            <person name="Luo M."/>
            <person name="Yang T."/>
            <person name="Ammiraju J.S.S."/>
            <person name="Engler F."/>
            <person name="Soderlund C."/>
            <person name="Wing R.A."/>
            <person name="Palmer L.E."/>
            <person name="de la Bastide M."/>
            <person name="Spiegel L."/>
            <person name="Nascimento L."/>
            <person name="Zutavern T."/>
            <person name="O'Shaughnessy A."/>
            <person name="Dike S."/>
            <person name="Dedhia N."/>
            <person name="Preston R."/>
            <person name="Balija V."/>
            <person name="McCombie W.R."/>
            <person name="Chow T."/>
            <person name="Chen H."/>
            <person name="Chung M."/>
            <person name="Chen C."/>
            <person name="Shaw J."/>
            <person name="Wu H."/>
            <person name="Hsiao K."/>
            <person name="Chao Y."/>
            <person name="Chu M."/>
            <person name="Cheng C."/>
            <person name="Hour A."/>
            <person name="Lee P."/>
            <person name="Lin S."/>
            <person name="Lin Y."/>
            <person name="Liou J."/>
            <person name="Liu S."/>
            <person name="Hsing Y."/>
            <person name="Raghuvanshi S."/>
            <person name="Mohanty A."/>
            <person name="Bharti A.K."/>
            <person name="Gaur A."/>
            <person name="Gupta V."/>
            <person name="Kumar D."/>
            <person name="Ravi V."/>
            <person name="Vij S."/>
            <person name="Kapur A."/>
            <person name="Khurana P."/>
            <person name="Khurana P."/>
            <person name="Khurana J.P."/>
            <person name="Tyagi A.K."/>
            <person name="Gaikwad K."/>
            <person name="Singh A."/>
            <person name="Dalal V."/>
            <person name="Srivastava S."/>
            <person name="Dixit A."/>
            <person name="Pal A.K."/>
            <person name="Ghazi I.A."/>
            <person name="Yadav M."/>
            <person name="Pandit A."/>
            <person name="Bhargava A."/>
            <person name="Sureshbabu K."/>
            <person name="Batra K."/>
            <person name="Sharma T.R."/>
            <person name="Mohapatra T."/>
            <person name="Singh N.K."/>
            <person name="Messing J."/>
            <person name="Nelson A.B."/>
            <person name="Fuks G."/>
            <person name="Kavchok S."/>
            <person name="Keizer G."/>
            <person name="Linton E."/>
            <person name="Llaca V."/>
            <person name="Song R."/>
            <person name="Tanyolac B."/>
            <person name="Young S."/>
            <person name="Ho-Il K."/>
            <person name="Hahn J.H."/>
            <person name="Sangsakoo G."/>
            <person name="Vanavichit A."/>
            <person name="de Mattos Luiz.A.T."/>
            <person name="Zimmer P.D."/>
            <person name="Malone G."/>
            <person name="Dellagostin O."/>
            <person name="de Oliveira A.C."/>
            <person name="Bevan M."/>
            <person name="Bancroft I."/>
            <person name="Minx P."/>
            <person name="Cordum H."/>
            <person name="Wilson R."/>
            <person name="Cheng Z."/>
            <person name="Jin W."/>
            <person name="Jiang J."/>
            <person name="Leong S.A."/>
            <person name="Iwama H."/>
            <person name="Gojobori T."/>
            <person name="Itoh T."/>
            <person name="Niimura Y."/>
            <person name="Fujii Y."/>
            <person name="Habara T."/>
            <person name="Sakai H."/>
            <person name="Sato Y."/>
            <person name="Wilson G."/>
            <person name="Kumar K."/>
            <person name="McCouch S."/>
            <person name="Juretic N."/>
            <person name="Hoen D."/>
            <person name="Wright S."/>
            <person name="Bruskiewich R."/>
            <person name="Bureau T."/>
            <person name="Miyao A."/>
            <person name="Hirochika H."/>
            <person name="Nishikawa T."/>
            <person name="Kadowaki K."/>
            <person name="Sugiura M."/>
            <person name="Burr B."/>
            <person name="Sasaki T."/>
        </authorList>
    </citation>
    <scope>NUCLEOTIDE SEQUENCE [LARGE SCALE GENOMIC DNA]</scope>
    <source>
        <strain evidence="3">cv. Nipponbare</strain>
    </source>
</reference>
<name>Q7XM42_ORYSJ</name>
<dbReference type="Proteomes" id="UP000000763">
    <property type="component" value="Chromosome 4"/>
</dbReference>
<dbReference type="EMBL" id="AL607007">
    <property type="protein sequence ID" value="CAE04804.1"/>
    <property type="molecule type" value="Genomic_DNA"/>
</dbReference>
<keyword evidence="1" id="KW-0732">Signal</keyword>
<gene>
    <name evidence="2" type="primary">OSJNBb0018J12.17</name>
</gene>
<feature type="chain" id="PRO_5012881302" evidence="1">
    <location>
        <begin position="16"/>
        <end position="157"/>
    </location>
</feature>
<evidence type="ECO:0000313" key="3">
    <source>
        <dbReference type="Proteomes" id="UP000000763"/>
    </source>
</evidence>
<organism evidence="2 3">
    <name type="scientific">Oryza sativa subsp. japonica</name>
    <name type="common">Rice</name>
    <dbReference type="NCBI Taxonomy" id="39947"/>
    <lineage>
        <taxon>Eukaryota</taxon>
        <taxon>Viridiplantae</taxon>
        <taxon>Streptophyta</taxon>
        <taxon>Embryophyta</taxon>
        <taxon>Tracheophyta</taxon>
        <taxon>Spermatophyta</taxon>
        <taxon>Magnoliopsida</taxon>
        <taxon>Liliopsida</taxon>
        <taxon>Poales</taxon>
        <taxon>Poaceae</taxon>
        <taxon>BOP clade</taxon>
        <taxon>Oryzoideae</taxon>
        <taxon>Oryzeae</taxon>
        <taxon>Oryzinae</taxon>
        <taxon>Oryza</taxon>
        <taxon>Oryza sativa</taxon>
    </lineage>
</organism>
<feature type="signal peptide" evidence="1">
    <location>
        <begin position="1"/>
        <end position="15"/>
    </location>
</feature>
<evidence type="ECO:0000256" key="1">
    <source>
        <dbReference type="SAM" id="SignalP"/>
    </source>
</evidence>
<protein>
    <submittedName>
        <fullName evidence="2">OSJNBb0018J12.17 protein</fullName>
    </submittedName>
</protein>
<evidence type="ECO:0000313" key="2">
    <source>
        <dbReference type="EMBL" id="CAE04804.1"/>
    </source>
</evidence>
<proteinExistence type="predicted"/>